<organism evidence="2 3">
    <name type="scientific">Scleropages formosus</name>
    <name type="common">Asian bonytongue</name>
    <name type="synonym">Osteoglossum formosum</name>
    <dbReference type="NCBI Taxonomy" id="113540"/>
    <lineage>
        <taxon>Eukaryota</taxon>
        <taxon>Metazoa</taxon>
        <taxon>Chordata</taxon>
        <taxon>Craniata</taxon>
        <taxon>Vertebrata</taxon>
        <taxon>Euteleostomi</taxon>
        <taxon>Actinopterygii</taxon>
        <taxon>Neopterygii</taxon>
        <taxon>Teleostei</taxon>
        <taxon>Osteoglossocephala</taxon>
        <taxon>Osteoglossomorpha</taxon>
        <taxon>Osteoglossiformes</taxon>
        <taxon>Osteoglossidae</taxon>
        <taxon>Scleropages</taxon>
    </lineage>
</organism>
<protein>
    <recommendedName>
        <fullName evidence="4">RRM domain-containing protein</fullName>
    </recommendedName>
</protein>
<dbReference type="Proteomes" id="UP000694397">
    <property type="component" value="Chromosome 13"/>
</dbReference>
<reference evidence="2" key="3">
    <citation type="submission" date="2025-09" db="UniProtKB">
        <authorList>
            <consortium name="Ensembl"/>
        </authorList>
    </citation>
    <scope>IDENTIFICATION</scope>
</reference>
<dbReference type="AlphaFoldDB" id="A0A8C9T6G2"/>
<feature type="compositionally biased region" description="Basic and acidic residues" evidence="1">
    <location>
        <begin position="376"/>
        <end position="392"/>
    </location>
</feature>
<evidence type="ECO:0000313" key="3">
    <source>
        <dbReference type="Proteomes" id="UP000694397"/>
    </source>
</evidence>
<proteinExistence type="predicted"/>
<reference evidence="2 3" key="1">
    <citation type="submission" date="2019-04" db="EMBL/GenBank/DDBJ databases">
        <authorList>
            <consortium name="Wellcome Sanger Institute Data Sharing"/>
        </authorList>
    </citation>
    <scope>NUCLEOTIDE SEQUENCE [LARGE SCALE GENOMIC DNA]</scope>
</reference>
<name>A0A8C9T6G2_SCLFO</name>
<feature type="compositionally biased region" description="Acidic residues" evidence="1">
    <location>
        <begin position="297"/>
        <end position="316"/>
    </location>
</feature>
<dbReference type="SUPFAM" id="SSF54928">
    <property type="entry name" value="RNA-binding domain, RBD"/>
    <property type="match status" value="2"/>
</dbReference>
<feature type="compositionally biased region" description="Basic and acidic residues" evidence="1">
    <location>
        <begin position="281"/>
        <end position="290"/>
    </location>
</feature>
<dbReference type="PANTHER" id="PTHR15592">
    <property type="entry name" value="MATRIN 3/NUCLEAR PROTEIN 220-RELATED"/>
    <property type="match status" value="1"/>
</dbReference>
<evidence type="ECO:0008006" key="4">
    <source>
        <dbReference type="Google" id="ProtNLM"/>
    </source>
</evidence>
<reference evidence="2" key="2">
    <citation type="submission" date="2025-08" db="UniProtKB">
        <authorList>
            <consortium name="Ensembl"/>
        </authorList>
    </citation>
    <scope>IDENTIFICATION</scope>
</reference>
<dbReference type="GO" id="GO:0003676">
    <property type="term" value="F:nucleic acid binding"/>
    <property type="evidence" value="ECO:0007669"/>
    <property type="project" value="InterPro"/>
</dbReference>
<feature type="compositionally biased region" description="Basic and acidic residues" evidence="1">
    <location>
        <begin position="227"/>
        <end position="261"/>
    </location>
</feature>
<accession>A0A8C9T6G2</accession>
<evidence type="ECO:0000256" key="1">
    <source>
        <dbReference type="SAM" id="MobiDB-lite"/>
    </source>
</evidence>
<dbReference type="InterPro" id="IPR012677">
    <property type="entry name" value="Nucleotide-bd_a/b_plait_sf"/>
</dbReference>
<dbReference type="GeneTree" id="ENSGT00940000153322"/>
<keyword evidence="3" id="KW-1185">Reference proteome</keyword>
<sequence length="392" mass="43119">MSDSSEKSFHQDVPHFVVARYERKPLTLNSLLVLAQPFGIVCEHIVLNNKAFLEMQTHEEAVAMVTFYQRKPAVLHGKKITFYLSQELFVIEVTVKDTGEGRDSQTSRVVCFCRLPPGKEKNTELIAIAKRFGQVKRSLFLPNRVFVEMAELEHAQKLVDYYTSHPLKMKGKNVLVSYSTEYTTLNPRRSSSNSKSESREMESTTTQTKEAGSVGELPQAGGNTQPEPKEESAGDSSKETTAELEGGNKEDSKVPAKEHDPSPMGTSKETAIVGQDVTDQAGHEDGKQEGNLKPLDSDSDIEGMEVIGEDEEDRVPDEDLAKQDVCDRPEKLGPKQEPAEVSEAGLPDVSAGRSSSENDGMAEQVTPEDLGQAEPRGVHSEELKEAPASEEV</sequence>
<feature type="region of interest" description="Disordered" evidence="1">
    <location>
        <begin position="185"/>
        <end position="392"/>
    </location>
</feature>
<dbReference type="Ensembl" id="ENSSFOT00015067193.1">
    <property type="protein sequence ID" value="ENSSFOP00015047716.1"/>
    <property type="gene ID" value="ENSSFOG00015027205.1"/>
</dbReference>
<dbReference type="OrthoDB" id="9938441at2759"/>
<evidence type="ECO:0000313" key="2">
    <source>
        <dbReference type="Ensembl" id="ENSSFOP00015047716.1"/>
    </source>
</evidence>
<dbReference type="InterPro" id="IPR035979">
    <property type="entry name" value="RBD_domain_sf"/>
</dbReference>
<feature type="compositionally biased region" description="Basic and acidic residues" evidence="1">
    <location>
        <begin position="317"/>
        <end position="338"/>
    </location>
</feature>
<dbReference type="Gene3D" id="3.30.70.330">
    <property type="match status" value="2"/>
</dbReference>